<sequence>MKPVTAAIQSEYFEAAVSEAVIASWGFLIEAPRVLAMREDRYGWLAPALSESSIEDFDTPTRANVFHIAHIRSLKRLMNDIDRFAQRTVDWDGDDGVPPTAAAVLEAKSFLSFLSHSGCLPQNTYAPGDGEINFEWRAAKRFTEVGFSGDGMISWFHRDAHQEFFSDEPFDKCNISKNLQLLKVLGVEDEHG</sequence>
<reference evidence="1 2" key="1">
    <citation type="submission" date="2018-11" db="EMBL/GenBank/DDBJ databases">
        <title>Rhizobium chutanense sp. nov., isolated from root nodules of Phaseolus vulgaris in China.</title>
        <authorList>
            <person name="Huo Y."/>
        </authorList>
    </citation>
    <scope>NUCLEOTIDE SEQUENCE [LARGE SCALE GENOMIC DNA]</scope>
    <source>
        <strain evidence="1 2">C16</strain>
    </source>
</reference>
<dbReference type="Proteomes" id="UP000278081">
    <property type="component" value="Unassembled WGS sequence"/>
</dbReference>
<evidence type="ECO:0000313" key="2">
    <source>
        <dbReference type="Proteomes" id="UP000278081"/>
    </source>
</evidence>
<proteinExistence type="predicted"/>
<accession>A0A432NL22</accession>
<protein>
    <submittedName>
        <fullName evidence="1">Uncharacterized protein</fullName>
    </submittedName>
</protein>
<name>A0A432NL22_9HYPH</name>
<gene>
    <name evidence="1" type="ORF">EFR84_25335</name>
</gene>
<evidence type="ECO:0000313" key="1">
    <source>
        <dbReference type="EMBL" id="RUM00194.1"/>
    </source>
</evidence>
<organism evidence="1 2">
    <name type="scientific">Rhizobium chutanense</name>
    <dbReference type="NCBI Taxonomy" id="2035448"/>
    <lineage>
        <taxon>Bacteria</taxon>
        <taxon>Pseudomonadati</taxon>
        <taxon>Pseudomonadota</taxon>
        <taxon>Alphaproteobacteria</taxon>
        <taxon>Hyphomicrobiales</taxon>
        <taxon>Rhizobiaceae</taxon>
        <taxon>Rhizobium/Agrobacterium group</taxon>
        <taxon>Rhizobium</taxon>
    </lineage>
</organism>
<dbReference type="EMBL" id="RJTJ01000027">
    <property type="protein sequence ID" value="RUM00194.1"/>
    <property type="molecule type" value="Genomic_DNA"/>
</dbReference>
<dbReference type="RefSeq" id="WP_126911068.1">
    <property type="nucleotide sequence ID" value="NZ_ML133774.1"/>
</dbReference>
<dbReference type="AlphaFoldDB" id="A0A432NL22"/>
<dbReference type="OrthoDB" id="9182204at2"/>
<comment type="caution">
    <text evidence="1">The sequence shown here is derived from an EMBL/GenBank/DDBJ whole genome shotgun (WGS) entry which is preliminary data.</text>
</comment>